<feature type="compositionally biased region" description="Pro residues" evidence="3">
    <location>
        <begin position="498"/>
        <end position="509"/>
    </location>
</feature>
<dbReference type="InterPro" id="IPR027417">
    <property type="entry name" value="P-loop_NTPase"/>
</dbReference>
<feature type="compositionally biased region" description="Low complexity" evidence="3">
    <location>
        <begin position="484"/>
        <end position="497"/>
    </location>
</feature>
<dbReference type="Proteomes" id="UP000076874">
    <property type="component" value="Unassembled WGS sequence"/>
</dbReference>
<reference evidence="4 5" key="1">
    <citation type="journal article" date="2016" name="Genome Biol. Evol.">
        <title>Divergent and convergent evolution of fungal pathogenicity.</title>
        <authorList>
            <person name="Shang Y."/>
            <person name="Xiao G."/>
            <person name="Zheng P."/>
            <person name="Cen K."/>
            <person name="Zhan S."/>
            <person name="Wang C."/>
        </authorList>
    </citation>
    <scope>NUCLEOTIDE SEQUENCE [LARGE SCALE GENOMIC DNA]</scope>
    <source>
        <strain evidence="4 5">RCEF 264</strain>
    </source>
</reference>
<feature type="compositionally biased region" description="Low complexity" evidence="3">
    <location>
        <begin position="356"/>
        <end position="369"/>
    </location>
</feature>
<name>A0A167YX42_9HYPO</name>
<dbReference type="InterPro" id="IPR001806">
    <property type="entry name" value="Small_GTPase"/>
</dbReference>
<dbReference type="EMBL" id="AZHD01000002">
    <property type="protein sequence ID" value="OAA66799.1"/>
    <property type="molecule type" value="Genomic_DNA"/>
</dbReference>
<dbReference type="OrthoDB" id="5239715at2759"/>
<dbReference type="GO" id="GO:0003924">
    <property type="term" value="F:GTPase activity"/>
    <property type="evidence" value="ECO:0007669"/>
    <property type="project" value="InterPro"/>
</dbReference>
<feature type="compositionally biased region" description="Low complexity" evidence="3">
    <location>
        <begin position="112"/>
        <end position="128"/>
    </location>
</feature>
<comment type="caution">
    <text evidence="4">The sequence shown here is derived from an EMBL/GenBank/DDBJ whole genome shotgun (WGS) entry which is preliminary data.</text>
</comment>
<keyword evidence="2" id="KW-0342">GTP-binding</keyword>
<organism evidence="4 5">
    <name type="scientific">Niveomyces insectorum RCEF 264</name>
    <dbReference type="NCBI Taxonomy" id="1081102"/>
    <lineage>
        <taxon>Eukaryota</taxon>
        <taxon>Fungi</taxon>
        <taxon>Dikarya</taxon>
        <taxon>Ascomycota</taxon>
        <taxon>Pezizomycotina</taxon>
        <taxon>Sordariomycetes</taxon>
        <taxon>Hypocreomycetidae</taxon>
        <taxon>Hypocreales</taxon>
        <taxon>Cordycipitaceae</taxon>
        <taxon>Niveomyces</taxon>
    </lineage>
</organism>
<feature type="region of interest" description="Disordered" evidence="3">
    <location>
        <begin position="654"/>
        <end position="688"/>
    </location>
</feature>
<sequence length="716" mass="76074">MGKTTANPTIRILMLGAEGVGKNCLESRFTTMTYPPPYDPALTLNSRRFFTLSPAPDWTSTAAGAPHQDELPTSAAGGDDAKKAAVVVSAVERPQTESSTASVQAAAAGTSNVHSSNNINNNNNNNNHVENEPEPTDPAATAADTFSLDDRTLVASETCSECAREHNTYLVEVINYPSLQSPRVRAQVHGKANYDAVLLVYDVADRASFDAVAALHVEIPVCTRKNHHFHHRKAAPHTSATRSRTSGWFGGGGNETGTTGSGEIVVGLVGNKSDCDDHGDGDDNDNNDKHGDVVRDEYINGRGPLAKPDTPTRLDADADADAVEHSLLHPRYRESILYEELMSGLAAQKKNKTKKQQPAAAATTSPTTPFFVGDAPQSPGTQPLSPKSGTGSQSQNHSQSKNEDIEKWLQISKLEKPHNEDDDRDNNETGASMTAAVGSRAADRHSAPTARTTTTTTTPMSPAGDDSGRRYSTGTTADDIVLSSAAARQQQQQQHPSTPSPPPPPPPRPFCRQVPTADGEALAHSLQLPVPFCETSAKTGRNVEAAFENLIREVLREMGRDASGTNKAGKTCRHKARKPVVAVAAAGAEPTPTGKETKPQTSPMLPKHTKAPPDRHQDHNHDHNNATAVASVLGGNGAGGRVDTAATIQRPRSATLAGGKANNGNNGGADHDKAAATVGRPVAPRTQRRASMMDRMRQVFVKKQHPQPVLRTDIAA</sequence>
<dbReference type="STRING" id="1081102.A0A167YX42"/>
<dbReference type="AlphaFoldDB" id="A0A167YX42"/>
<feature type="region of interest" description="Disordered" evidence="3">
    <location>
        <begin position="230"/>
        <end position="314"/>
    </location>
</feature>
<feature type="compositionally biased region" description="Basic and acidic residues" evidence="3">
    <location>
        <begin position="286"/>
        <end position="299"/>
    </location>
</feature>
<feature type="compositionally biased region" description="Polar residues" evidence="3">
    <location>
        <begin position="378"/>
        <end position="399"/>
    </location>
</feature>
<evidence type="ECO:0000313" key="4">
    <source>
        <dbReference type="EMBL" id="OAA66799.1"/>
    </source>
</evidence>
<evidence type="ECO:0000256" key="3">
    <source>
        <dbReference type="SAM" id="MobiDB-lite"/>
    </source>
</evidence>
<protein>
    <submittedName>
        <fullName evidence="4">Small GTPase superfamily</fullName>
    </submittedName>
</protein>
<dbReference type="PANTHER" id="PTHR47977">
    <property type="entry name" value="RAS-RELATED PROTEIN RAB"/>
    <property type="match status" value="1"/>
</dbReference>
<evidence type="ECO:0000256" key="2">
    <source>
        <dbReference type="ARBA" id="ARBA00023134"/>
    </source>
</evidence>
<feature type="region of interest" description="Disordered" evidence="3">
    <location>
        <begin position="587"/>
        <end position="622"/>
    </location>
</feature>
<feature type="region of interest" description="Disordered" evidence="3">
    <location>
        <begin position="348"/>
        <end position="403"/>
    </location>
</feature>
<dbReference type="SUPFAM" id="SSF52540">
    <property type="entry name" value="P-loop containing nucleoside triphosphate hydrolases"/>
    <property type="match status" value="1"/>
</dbReference>
<dbReference type="Gene3D" id="3.40.50.300">
    <property type="entry name" value="P-loop containing nucleotide triphosphate hydrolases"/>
    <property type="match status" value="2"/>
</dbReference>
<gene>
    <name evidence="4" type="ORF">SPI_01375</name>
</gene>
<evidence type="ECO:0000313" key="5">
    <source>
        <dbReference type="Proteomes" id="UP000076874"/>
    </source>
</evidence>
<keyword evidence="1" id="KW-0547">Nucleotide-binding</keyword>
<dbReference type="InterPro" id="IPR050227">
    <property type="entry name" value="Rab"/>
</dbReference>
<evidence type="ECO:0000256" key="1">
    <source>
        <dbReference type="ARBA" id="ARBA00022741"/>
    </source>
</evidence>
<dbReference type="GO" id="GO:0005525">
    <property type="term" value="F:GTP binding"/>
    <property type="evidence" value="ECO:0007669"/>
    <property type="project" value="UniProtKB-KW"/>
</dbReference>
<dbReference type="Pfam" id="PF00071">
    <property type="entry name" value="Ras"/>
    <property type="match status" value="1"/>
</dbReference>
<feature type="compositionally biased region" description="Basic and acidic residues" evidence="3">
    <location>
        <begin position="611"/>
        <end position="622"/>
    </location>
</feature>
<feature type="region of interest" description="Disordered" evidence="3">
    <location>
        <begin position="94"/>
        <end position="141"/>
    </location>
</feature>
<keyword evidence="5" id="KW-1185">Reference proteome</keyword>
<proteinExistence type="predicted"/>
<accession>A0A167YX42</accession>
<feature type="region of interest" description="Disordered" evidence="3">
    <location>
        <begin position="415"/>
        <end position="512"/>
    </location>
</feature>